<accession>A0A5N7MJ81</accession>
<evidence type="ECO:0000313" key="4">
    <source>
        <dbReference type="Proteomes" id="UP000403266"/>
    </source>
</evidence>
<keyword evidence="4" id="KW-1185">Reference proteome</keyword>
<dbReference type="InterPro" id="IPR013320">
    <property type="entry name" value="ConA-like_dom_sf"/>
</dbReference>
<name>A0A5N7MJ81_9HYPH</name>
<dbReference type="Gene3D" id="2.60.40.3440">
    <property type="match status" value="1"/>
</dbReference>
<feature type="compositionally biased region" description="Polar residues" evidence="1">
    <location>
        <begin position="355"/>
        <end position="370"/>
    </location>
</feature>
<dbReference type="Gene3D" id="2.150.10.10">
    <property type="entry name" value="Serralysin-like metalloprotease, C-terminal"/>
    <property type="match status" value="1"/>
</dbReference>
<dbReference type="GO" id="GO:0016829">
    <property type="term" value="F:lyase activity"/>
    <property type="evidence" value="ECO:0007669"/>
    <property type="project" value="UniProtKB-KW"/>
</dbReference>
<sequence>MADVSGTAMEVKNLSGYQHSKYFYAAADGAMTFVAPVEGATTSGSSYARSELREMNGTANAAWNLQTGGFMSATLEVDAAPNRDGTGGKIVVGQIHGQDDELVRLYWENGKLYFANDQAGSNNSETKFYFVNASGQQPDVSLDERFSYTINAKGDNLEVTVFADGQIYKSVSKINSVWQSDTFYFKAGAYLGANESNGSGYGQTSFYALSFNHNGTGTTPTEPTPTPNPTPGAGDKPVTATDDTYAATEDTVLTIFAAQGVLANDIAADGGKAAIAGTFATAQGGSVKLNADGSFVYTPKANFSGADTFSYTAKDADGDTDTGAVTFQVTDVPETTPTPTPTPTPSPRPTTTKTVNGTSSADSLTGTSGNDLIDGKGGDDKIWAKNGSDVLIGGAGKDTFTFDTKSGSANVDVIVDFSVADDTIRLNDTAFTKLKYGALSSSSFVIGTKALDSGDRIIYNDKTGVLSYDADGTGSTAAVKFAVIENLAKLTAADFLVI</sequence>
<feature type="compositionally biased region" description="Pro residues" evidence="1">
    <location>
        <begin position="336"/>
        <end position="348"/>
    </location>
</feature>
<dbReference type="Pfam" id="PF00353">
    <property type="entry name" value="HemolysinCabind"/>
    <property type="match status" value="1"/>
</dbReference>
<dbReference type="InterPro" id="IPR011049">
    <property type="entry name" value="Serralysin-like_metalloprot_C"/>
</dbReference>
<dbReference type="Pfam" id="PF08787">
    <property type="entry name" value="Alginate_lyase2"/>
    <property type="match status" value="1"/>
</dbReference>
<dbReference type="SUPFAM" id="SSF51120">
    <property type="entry name" value="beta-Roll"/>
    <property type="match status" value="1"/>
</dbReference>
<keyword evidence="3" id="KW-0456">Lyase</keyword>
<dbReference type="SUPFAM" id="SSF49899">
    <property type="entry name" value="Concanavalin A-like lectins/glucanases"/>
    <property type="match status" value="1"/>
</dbReference>
<evidence type="ECO:0000256" key="1">
    <source>
        <dbReference type="SAM" id="MobiDB-lite"/>
    </source>
</evidence>
<evidence type="ECO:0000259" key="2">
    <source>
        <dbReference type="Pfam" id="PF08787"/>
    </source>
</evidence>
<comment type="caution">
    <text evidence="3">The sequence shown here is derived from an EMBL/GenBank/DDBJ whole genome shotgun (WGS) entry which is preliminary data.</text>
</comment>
<dbReference type="EMBL" id="VOSK01000068">
    <property type="protein sequence ID" value="MPR26997.1"/>
    <property type="molecule type" value="Genomic_DNA"/>
</dbReference>
<proteinExistence type="predicted"/>
<protein>
    <submittedName>
        <fullName evidence="3">Polysaccharide lyase family 7 protein</fullName>
    </submittedName>
</protein>
<dbReference type="OrthoDB" id="7788759at2"/>
<dbReference type="RefSeq" id="WP_152713145.1">
    <property type="nucleotide sequence ID" value="NZ_VOSJ01000068.1"/>
</dbReference>
<dbReference type="InterPro" id="IPR001343">
    <property type="entry name" value="Hemolysn_Ca-bd"/>
</dbReference>
<feature type="region of interest" description="Disordered" evidence="1">
    <location>
        <begin position="331"/>
        <end position="376"/>
    </location>
</feature>
<dbReference type="InterPro" id="IPR018511">
    <property type="entry name" value="Hemolysin-typ_Ca-bd_CS"/>
</dbReference>
<dbReference type="Gene3D" id="2.60.120.200">
    <property type="match status" value="1"/>
</dbReference>
<feature type="domain" description="Alginate lyase 2" evidence="2">
    <location>
        <begin position="9"/>
        <end position="213"/>
    </location>
</feature>
<dbReference type="Proteomes" id="UP000403266">
    <property type="component" value="Unassembled WGS sequence"/>
</dbReference>
<dbReference type="PROSITE" id="PS00330">
    <property type="entry name" value="HEMOLYSIN_CALCIUM"/>
    <property type="match status" value="1"/>
</dbReference>
<evidence type="ECO:0000313" key="3">
    <source>
        <dbReference type="EMBL" id="MPR26997.1"/>
    </source>
</evidence>
<dbReference type="Pfam" id="PF17963">
    <property type="entry name" value="Big_9"/>
    <property type="match status" value="1"/>
</dbReference>
<dbReference type="AlphaFoldDB" id="A0A5N7MJ81"/>
<organism evidence="3 4">
    <name type="scientific">Microvirga tunisiensis</name>
    <dbReference type="NCBI Taxonomy" id="2108360"/>
    <lineage>
        <taxon>Bacteria</taxon>
        <taxon>Pseudomonadati</taxon>
        <taxon>Pseudomonadota</taxon>
        <taxon>Alphaproteobacteria</taxon>
        <taxon>Hyphomicrobiales</taxon>
        <taxon>Methylobacteriaceae</taxon>
        <taxon>Microvirga</taxon>
    </lineage>
</organism>
<gene>
    <name evidence="3" type="ORF">FS320_17690</name>
</gene>
<dbReference type="GO" id="GO:0005509">
    <property type="term" value="F:calcium ion binding"/>
    <property type="evidence" value="ECO:0007669"/>
    <property type="project" value="InterPro"/>
</dbReference>
<dbReference type="InterPro" id="IPR014895">
    <property type="entry name" value="Alginate_lyase_2"/>
</dbReference>
<feature type="region of interest" description="Disordered" evidence="1">
    <location>
        <begin position="212"/>
        <end position="238"/>
    </location>
</feature>
<reference evidence="3 4" key="1">
    <citation type="journal article" date="2019" name="Syst. Appl. Microbiol.">
        <title>Microvirga tunisiensis sp. nov., a root nodule symbiotic bacterium isolated from Lupinus micranthus and L. luteus grown in Northern Tunisia.</title>
        <authorList>
            <person name="Msaddak A."/>
            <person name="Rejili M."/>
            <person name="Duran D."/>
            <person name="Mars M."/>
            <person name="Palacios J.M."/>
            <person name="Ruiz-Argueso T."/>
            <person name="Rey L."/>
            <person name="Imperial J."/>
        </authorList>
    </citation>
    <scope>NUCLEOTIDE SEQUENCE [LARGE SCALE GENOMIC DNA]</scope>
    <source>
        <strain evidence="3 4">Lmie10</strain>
    </source>
</reference>